<reference evidence="6 7" key="1">
    <citation type="submission" date="2016-12" db="EMBL/GenBank/DDBJ databases">
        <title>The draft genome sequence of Actinophytocola xinjiangensis.</title>
        <authorList>
            <person name="Wang W."/>
            <person name="Yuan L."/>
        </authorList>
    </citation>
    <scope>NUCLEOTIDE SEQUENCE [LARGE SCALE GENOMIC DNA]</scope>
    <source>
        <strain evidence="6 7">CGMCC 4.4663</strain>
    </source>
</reference>
<dbReference type="InterPro" id="IPR020841">
    <property type="entry name" value="PKS_Beta-ketoAc_synthase_dom"/>
</dbReference>
<dbReference type="Gene3D" id="3.40.47.10">
    <property type="match status" value="1"/>
</dbReference>
<proteinExistence type="inferred from homology"/>
<dbReference type="InterPro" id="IPR014031">
    <property type="entry name" value="Ketoacyl_synth_C"/>
</dbReference>
<dbReference type="FunFam" id="3.40.47.10:FF:000029">
    <property type="entry name" value="3-oxoacyl-[acyl-carrier-protein] synthase 1"/>
    <property type="match status" value="1"/>
</dbReference>
<dbReference type="GO" id="GO:0004315">
    <property type="term" value="F:3-oxoacyl-[acyl-carrier-protein] synthase activity"/>
    <property type="evidence" value="ECO:0007669"/>
    <property type="project" value="TreeGrafter"/>
</dbReference>
<comment type="similarity">
    <text evidence="1">Belongs to the thiolase-like superfamily. Beta-ketoacyl-ACP synthases family.</text>
</comment>
<accession>A0A7Z1AXI5</accession>
<evidence type="ECO:0000256" key="1">
    <source>
        <dbReference type="ARBA" id="ARBA00008467"/>
    </source>
</evidence>
<dbReference type="Proteomes" id="UP000185696">
    <property type="component" value="Unassembled WGS sequence"/>
</dbReference>
<dbReference type="InterPro" id="IPR016039">
    <property type="entry name" value="Thiolase-like"/>
</dbReference>
<evidence type="ECO:0000256" key="3">
    <source>
        <dbReference type="ARBA" id="ARBA00023315"/>
    </source>
</evidence>
<feature type="region of interest" description="Disordered" evidence="4">
    <location>
        <begin position="1"/>
        <end position="24"/>
    </location>
</feature>
<name>A0A7Z1AXI5_9PSEU</name>
<comment type="caution">
    <text evidence="6">The sequence shown here is derived from an EMBL/GenBank/DDBJ whole genome shotgun (WGS) entry which is preliminary data.</text>
</comment>
<keyword evidence="2" id="KW-0808">Transferase</keyword>
<dbReference type="PANTHER" id="PTHR11712">
    <property type="entry name" value="POLYKETIDE SYNTHASE-RELATED"/>
    <property type="match status" value="1"/>
</dbReference>
<dbReference type="AlphaFoldDB" id="A0A7Z1AXI5"/>
<evidence type="ECO:0000313" key="7">
    <source>
        <dbReference type="Proteomes" id="UP000185696"/>
    </source>
</evidence>
<dbReference type="SUPFAM" id="SSF53901">
    <property type="entry name" value="Thiolase-like"/>
    <property type="match status" value="1"/>
</dbReference>
<dbReference type="PROSITE" id="PS52004">
    <property type="entry name" value="KS3_2"/>
    <property type="match status" value="1"/>
</dbReference>
<evidence type="ECO:0000256" key="2">
    <source>
        <dbReference type="ARBA" id="ARBA00022679"/>
    </source>
</evidence>
<dbReference type="PANTHER" id="PTHR11712:SF347">
    <property type="entry name" value="BETA KETOACYL-ACYL CARRIER PROTEIN SYNTHASE"/>
    <property type="match status" value="1"/>
</dbReference>
<organism evidence="6 7">
    <name type="scientific">Actinophytocola xinjiangensis</name>
    <dbReference type="NCBI Taxonomy" id="485602"/>
    <lineage>
        <taxon>Bacteria</taxon>
        <taxon>Bacillati</taxon>
        <taxon>Actinomycetota</taxon>
        <taxon>Actinomycetes</taxon>
        <taxon>Pseudonocardiales</taxon>
        <taxon>Pseudonocardiaceae</taxon>
    </lineage>
</organism>
<protein>
    <submittedName>
        <fullName evidence="6">3-oxoacyl-ACP synthase</fullName>
    </submittedName>
</protein>
<keyword evidence="3" id="KW-0012">Acyltransferase</keyword>
<dbReference type="InterPro" id="IPR000794">
    <property type="entry name" value="Beta-ketoacyl_synthase"/>
</dbReference>
<evidence type="ECO:0000313" key="6">
    <source>
        <dbReference type="EMBL" id="OLF09271.1"/>
    </source>
</evidence>
<keyword evidence="7" id="KW-1185">Reference proteome</keyword>
<dbReference type="EMBL" id="MSIF01000009">
    <property type="protein sequence ID" value="OLF09271.1"/>
    <property type="molecule type" value="Genomic_DNA"/>
</dbReference>
<feature type="domain" description="Ketosynthase family 3 (KS3)" evidence="5">
    <location>
        <begin position="1"/>
        <end position="156"/>
    </location>
</feature>
<evidence type="ECO:0000256" key="4">
    <source>
        <dbReference type="SAM" id="MobiDB-lite"/>
    </source>
</evidence>
<feature type="non-terminal residue" evidence="6">
    <location>
        <position position="1"/>
    </location>
</feature>
<gene>
    <name evidence="6" type="ORF">BLA60_18945</name>
</gene>
<dbReference type="GO" id="GO:0006633">
    <property type="term" value="P:fatty acid biosynthetic process"/>
    <property type="evidence" value="ECO:0007669"/>
    <property type="project" value="TreeGrafter"/>
</dbReference>
<evidence type="ECO:0000259" key="5">
    <source>
        <dbReference type="PROSITE" id="PS52004"/>
    </source>
</evidence>
<sequence length="157" mass="15499">RVRARVSGYGASADAHHATAPDPSGAGVAAAIGHALADAGLAPGDIDHVNAHGTATRLNDAVEAQVLARLFTDGPPVTSVKGVTGHSLGAAGAIEAACTALSISQAVLPPTANLDTIDPALDIDVVRGRARTTPVRAAISNSFGFGGQNAVLVLTAN</sequence>
<dbReference type="Pfam" id="PF02801">
    <property type="entry name" value="Ketoacyl-synt_C"/>
    <property type="match status" value="1"/>
</dbReference>